<feature type="compositionally biased region" description="Polar residues" evidence="1">
    <location>
        <begin position="290"/>
        <end position="343"/>
    </location>
</feature>
<sequence>MSTERSNLSRLGRPPTAFQRVLDKVAVSVFPNLANSTTTNTTTTTTTMNSQRDTDHINHKSKVRITSYKLFKKIGRLIKYENKIKGIEQELANDLLNWANNIPNMDNQQLIRDFSQLVLLQARSTIQMNESLDRTKLSLSFVHEREKKRDELLNSKFKLEKQLRDAQARFGPKASTSILISEKLEEVESALQTVQAQYDSCISTDLRETIADFAYSLYSVSKKLSDASEEFATSLEQESVGVLERVSPTKYSKPGKRSDSKFSVNGHENSYEMSTPQSLGYEEKRGPSYNPYNEGQSSQNHQPLKPPQSNQAQRLHSFEKQNIISRQNSDPSQSRQYSSQQTKSVHHDNIIGGSLFPRELPEEFNDHWGNN</sequence>
<dbReference type="RefSeq" id="XP_007372762.1">
    <property type="nucleotide sequence ID" value="XM_007372700.1"/>
</dbReference>
<dbReference type="eggNOG" id="ENOG502SRYK">
    <property type="taxonomic scope" value="Eukaryota"/>
</dbReference>
<gene>
    <name evidence="2" type="ORF">SPAPADRAFT_48352</name>
</gene>
<accession>G3AGL1</accession>
<dbReference type="Proteomes" id="UP000000709">
    <property type="component" value="Unassembled WGS sequence"/>
</dbReference>
<feature type="compositionally biased region" description="Polar residues" evidence="1">
    <location>
        <begin position="261"/>
        <end position="278"/>
    </location>
</feature>
<keyword evidence="3" id="KW-1185">Reference proteome</keyword>
<dbReference type="KEGG" id="spaa:SPAPADRAFT_48352"/>
<evidence type="ECO:0000313" key="3">
    <source>
        <dbReference type="Proteomes" id="UP000000709"/>
    </source>
</evidence>
<reference evidence="2 3" key="1">
    <citation type="journal article" date="2011" name="Proc. Natl. Acad. Sci. U.S.A.">
        <title>Comparative genomics of xylose-fermenting fungi for enhanced biofuel production.</title>
        <authorList>
            <person name="Wohlbach D.J."/>
            <person name="Kuo A."/>
            <person name="Sato T.K."/>
            <person name="Potts K.M."/>
            <person name="Salamov A.A."/>
            <person name="LaButti K.M."/>
            <person name="Sun H."/>
            <person name="Clum A."/>
            <person name="Pangilinan J.L."/>
            <person name="Lindquist E.A."/>
            <person name="Lucas S."/>
            <person name="Lapidus A."/>
            <person name="Jin M."/>
            <person name="Gunawan C."/>
            <person name="Balan V."/>
            <person name="Dale B.E."/>
            <person name="Jeffries T.W."/>
            <person name="Zinkel R."/>
            <person name="Barry K.W."/>
            <person name="Grigoriev I.V."/>
            <person name="Gasch A.P."/>
        </authorList>
    </citation>
    <scope>NUCLEOTIDE SEQUENCE [LARGE SCALE GENOMIC DNA]</scope>
    <source>
        <strain evidence="3">NRRL Y-27907 / 11-Y1</strain>
    </source>
</reference>
<feature type="compositionally biased region" description="Basic and acidic residues" evidence="1">
    <location>
        <begin position="359"/>
        <end position="371"/>
    </location>
</feature>
<evidence type="ECO:0000256" key="1">
    <source>
        <dbReference type="SAM" id="MobiDB-lite"/>
    </source>
</evidence>
<dbReference type="EMBL" id="GL996499">
    <property type="protein sequence ID" value="EGW35350.1"/>
    <property type="molecule type" value="Genomic_DNA"/>
</dbReference>
<feature type="region of interest" description="Disordered" evidence="1">
    <location>
        <begin position="246"/>
        <end position="371"/>
    </location>
</feature>
<protein>
    <submittedName>
        <fullName evidence="2">Uncharacterized protein</fullName>
    </submittedName>
</protein>
<dbReference type="InParanoid" id="G3AGL1"/>
<organism evidence="3">
    <name type="scientific">Spathaspora passalidarum (strain NRRL Y-27907 / 11-Y1)</name>
    <dbReference type="NCBI Taxonomy" id="619300"/>
    <lineage>
        <taxon>Eukaryota</taxon>
        <taxon>Fungi</taxon>
        <taxon>Dikarya</taxon>
        <taxon>Ascomycota</taxon>
        <taxon>Saccharomycotina</taxon>
        <taxon>Pichiomycetes</taxon>
        <taxon>Debaryomycetaceae</taxon>
        <taxon>Spathaspora</taxon>
    </lineage>
</organism>
<proteinExistence type="predicted"/>
<dbReference type="AlphaFoldDB" id="G3AGL1"/>
<dbReference type="OMA" id="PECKKMS"/>
<name>G3AGL1_SPAPN</name>
<evidence type="ECO:0000313" key="2">
    <source>
        <dbReference type="EMBL" id="EGW35350.1"/>
    </source>
</evidence>
<dbReference type="GeneID" id="18871209"/>
<dbReference type="HOGENOM" id="CLU_050549_0_0_1"/>
<dbReference type="OrthoDB" id="4095156at2759"/>